<evidence type="ECO:0000313" key="3">
    <source>
        <dbReference type="EMBL" id="GLQ88582.1"/>
    </source>
</evidence>
<protein>
    <recommendedName>
        <fullName evidence="2">HTH cro/C1-type domain-containing protein</fullName>
    </recommendedName>
</protein>
<evidence type="ECO:0000313" key="4">
    <source>
        <dbReference type="Proteomes" id="UP001156627"/>
    </source>
</evidence>
<organism evidence="3 4">
    <name type="scientific">Dyella flagellata</name>
    <dbReference type="NCBI Taxonomy" id="1867833"/>
    <lineage>
        <taxon>Bacteria</taxon>
        <taxon>Pseudomonadati</taxon>
        <taxon>Pseudomonadota</taxon>
        <taxon>Gammaproteobacteria</taxon>
        <taxon>Lysobacterales</taxon>
        <taxon>Rhodanobacteraceae</taxon>
        <taxon>Dyella</taxon>
    </lineage>
</organism>
<proteinExistence type="predicted"/>
<evidence type="ECO:0000259" key="2">
    <source>
        <dbReference type="PROSITE" id="PS50943"/>
    </source>
</evidence>
<accession>A0ABQ5XAB8</accession>
<name>A0ABQ5XAB8_9GAMM</name>
<gene>
    <name evidence="3" type="ORF">GCM10007898_21520</name>
</gene>
<keyword evidence="4" id="KW-1185">Reference proteome</keyword>
<dbReference type="CDD" id="cd00093">
    <property type="entry name" value="HTH_XRE"/>
    <property type="match status" value="1"/>
</dbReference>
<dbReference type="EMBL" id="BSOA01000018">
    <property type="protein sequence ID" value="GLQ88582.1"/>
    <property type="molecule type" value="Genomic_DNA"/>
</dbReference>
<dbReference type="InterPro" id="IPR010982">
    <property type="entry name" value="Lambda_DNA-bd_dom_sf"/>
</dbReference>
<sequence length="109" mass="11898">MPRREPKPSSVHRPEHAVLAALLRELRLAAGLTQVEAATEIGLDQSSISDFETGDRGLELLVVRDLVHVYGGDWLAFVAELEARLSAGMKPASSLLRKSTLKGPRSRKV</sequence>
<dbReference type="Proteomes" id="UP001156627">
    <property type="component" value="Unassembled WGS sequence"/>
</dbReference>
<comment type="caution">
    <text evidence="3">The sequence shown here is derived from an EMBL/GenBank/DDBJ whole genome shotgun (WGS) entry which is preliminary data.</text>
</comment>
<feature type="domain" description="HTH cro/C1-type" evidence="2">
    <location>
        <begin position="23"/>
        <end position="77"/>
    </location>
</feature>
<dbReference type="InterPro" id="IPR001387">
    <property type="entry name" value="Cro/C1-type_HTH"/>
</dbReference>
<reference evidence="4" key="1">
    <citation type="journal article" date="2019" name="Int. J. Syst. Evol. Microbiol.">
        <title>The Global Catalogue of Microorganisms (GCM) 10K type strain sequencing project: providing services to taxonomists for standard genome sequencing and annotation.</title>
        <authorList>
            <consortium name="The Broad Institute Genomics Platform"/>
            <consortium name="The Broad Institute Genome Sequencing Center for Infectious Disease"/>
            <person name="Wu L."/>
            <person name="Ma J."/>
        </authorList>
    </citation>
    <scope>NUCLEOTIDE SEQUENCE [LARGE SCALE GENOMIC DNA]</scope>
    <source>
        <strain evidence="4">NBRC 111981</strain>
    </source>
</reference>
<dbReference type="SMART" id="SM00530">
    <property type="entry name" value="HTH_XRE"/>
    <property type="match status" value="1"/>
</dbReference>
<dbReference type="Gene3D" id="1.10.260.40">
    <property type="entry name" value="lambda repressor-like DNA-binding domains"/>
    <property type="match status" value="1"/>
</dbReference>
<dbReference type="PROSITE" id="PS50943">
    <property type="entry name" value="HTH_CROC1"/>
    <property type="match status" value="1"/>
</dbReference>
<dbReference type="RefSeq" id="WP_404649240.1">
    <property type="nucleotide sequence ID" value="NZ_BSOA01000018.1"/>
</dbReference>
<feature type="region of interest" description="Disordered" evidence="1">
    <location>
        <begin position="90"/>
        <end position="109"/>
    </location>
</feature>
<dbReference type="Pfam" id="PF13560">
    <property type="entry name" value="HTH_31"/>
    <property type="match status" value="1"/>
</dbReference>
<evidence type="ECO:0000256" key="1">
    <source>
        <dbReference type="SAM" id="MobiDB-lite"/>
    </source>
</evidence>
<dbReference type="SUPFAM" id="SSF47413">
    <property type="entry name" value="lambda repressor-like DNA-binding domains"/>
    <property type="match status" value="1"/>
</dbReference>